<dbReference type="EMBL" id="QGNW01000141">
    <property type="protein sequence ID" value="RVW91863.1"/>
    <property type="molecule type" value="Genomic_DNA"/>
</dbReference>
<proteinExistence type="predicted"/>
<organism evidence="3 4">
    <name type="scientific">Vitis vinifera</name>
    <name type="common">Grape</name>
    <dbReference type="NCBI Taxonomy" id="29760"/>
    <lineage>
        <taxon>Eukaryota</taxon>
        <taxon>Viridiplantae</taxon>
        <taxon>Streptophyta</taxon>
        <taxon>Embryophyta</taxon>
        <taxon>Tracheophyta</taxon>
        <taxon>Spermatophyta</taxon>
        <taxon>Magnoliopsida</taxon>
        <taxon>eudicotyledons</taxon>
        <taxon>Gunneridae</taxon>
        <taxon>Pentapetalae</taxon>
        <taxon>rosids</taxon>
        <taxon>Vitales</taxon>
        <taxon>Vitaceae</taxon>
        <taxon>Viteae</taxon>
        <taxon>Vitis</taxon>
    </lineage>
</organism>
<dbReference type="PANTHER" id="PTHR24559:SF444">
    <property type="entry name" value="REVERSE TRANSCRIPTASE DOMAIN-CONTAINING PROTEIN"/>
    <property type="match status" value="1"/>
</dbReference>
<dbReference type="InterPro" id="IPR043128">
    <property type="entry name" value="Rev_trsase/Diguanyl_cyclase"/>
</dbReference>
<gene>
    <name evidence="3" type="primary">pol_550</name>
    <name evidence="3" type="ORF">CK203_030187</name>
</gene>
<evidence type="ECO:0000313" key="4">
    <source>
        <dbReference type="Proteomes" id="UP000288805"/>
    </source>
</evidence>
<reference evidence="3 4" key="1">
    <citation type="journal article" date="2018" name="PLoS Genet.">
        <title>Population sequencing reveals clonal diversity and ancestral inbreeding in the grapevine cultivar Chardonnay.</title>
        <authorList>
            <person name="Roach M.J."/>
            <person name="Johnson D.L."/>
            <person name="Bohlmann J."/>
            <person name="van Vuuren H.J."/>
            <person name="Jones S.J."/>
            <person name="Pretorius I.S."/>
            <person name="Schmidt S.A."/>
            <person name="Borneman A.R."/>
        </authorList>
    </citation>
    <scope>NUCLEOTIDE SEQUENCE [LARGE SCALE GENOMIC DNA]</scope>
    <source>
        <strain evidence="4">cv. Chardonnay</strain>
        <tissue evidence="3">Leaf</tissue>
    </source>
</reference>
<dbReference type="CDD" id="cd01647">
    <property type="entry name" value="RT_LTR"/>
    <property type="match status" value="1"/>
</dbReference>
<dbReference type="InterPro" id="IPR043502">
    <property type="entry name" value="DNA/RNA_pol_sf"/>
</dbReference>
<feature type="domain" description="Reverse transcriptase" evidence="1">
    <location>
        <begin position="235"/>
        <end position="363"/>
    </location>
</feature>
<comment type="caution">
    <text evidence="3">The sequence shown here is derived from an EMBL/GenBank/DDBJ whole genome shotgun (WGS) entry which is preliminary data.</text>
</comment>
<dbReference type="Pfam" id="PF17919">
    <property type="entry name" value="RT_RNaseH_2"/>
    <property type="match status" value="1"/>
</dbReference>
<dbReference type="InterPro" id="IPR053134">
    <property type="entry name" value="RNA-dir_DNA_polymerase"/>
</dbReference>
<evidence type="ECO:0000313" key="3">
    <source>
        <dbReference type="EMBL" id="RVW91863.1"/>
    </source>
</evidence>
<dbReference type="AlphaFoldDB" id="A0A438I583"/>
<dbReference type="Gene3D" id="3.30.70.270">
    <property type="match status" value="1"/>
</dbReference>
<protein>
    <submittedName>
        <fullName evidence="3">Retrovirus-related Pol polyprotein from transposon opus</fullName>
    </submittedName>
</protein>
<accession>A0A438I583</accession>
<dbReference type="InterPro" id="IPR041577">
    <property type="entry name" value="RT_RNaseH_2"/>
</dbReference>
<dbReference type="SUPFAM" id="SSF56672">
    <property type="entry name" value="DNA/RNA polymerases"/>
    <property type="match status" value="1"/>
</dbReference>
<dbReference type="Pfam" id="PF00078">
    <property type="entry name" value="RVT_1"/>
    <property type="match status" value="1"/>
</dbReference>
<evidence type="ECO:0000259" key="2">
    <source>
        <dbReference type="Pfam" id="PF17919"/>
    </source>
</evidence>
<evidence type="ECO:0000259" key="1">
    <source>
        <dbReference type="Pfam" id="PF00078"/>
    </source>
</evidence>
<sequence>MQESPLLGGKANKSGTLEAVRLLIRRRKCDDLRSDHPSSYHFNDPNGHNQLHPWGGSSTNLLQMSAYKQMRLSPLVLENPKRVLSEFNEASTISLGDVVLLVQVGPVTQNLAARQCYQVVLESRAPSSSEPCSKQVNTERQYQLQCPMDKDPPVVDPLRPLRLSDNNDHITYTSSFLSPEELKVLEGVLQQNKGVFAWAHSDMPNRQKIIQVEVDKLSTTGLIKKVEYPDWLENVVIVDSTSGHGMLSFIDAFFGYHQIPMFQLDKEKTTFVTPHGLYCYKVMSFELKNVGATYQRLMTKIFKTLIYWTVEVYIDDIVVKNKTRGEHALHLENTFCLMRAYNMKLNPTKYAFRISAGKFVGFMVTQRGIKLNPDQIKAIMEMPALKANTAGWTSECQQTFEEIKTYLTRPLILSNPELDEQLYMYLAVSKCLVNAVLFRHVKDKEQRLVYYVSKAMTNTETRYTKMEQTTLALRSAARKLCPYF</sequence>
<name>A0A438I583_VITVI</name>
<dbReference type="PANTHER" id="PTHR24559">
    <property type="entry name" value="TRANSPOSON TY3-I GAG-POL POLYPROTEIN"/>
    <property type="match status" value="1"/>
</dbReference>
<dbReference type="InterPro" id="IPR000477">
    <property type="entry name" value="RT_dom"/>
</dbReference>
<feature type="domain" description="Reverse transcriptase/retrotransposon-derived protein RNase H-like" evidence="2">
    <location>
        <begin position="392"/>
        <end position="484"/>
    </location>
</feature>
<dbReference type="Proteomes" id="UP000288805">
    <property type="component" value="Unassembled WGS sequence"/>
</dbReference>
<dbReference type="Gene3D" id="3.10.10.10">
    <property type="entry name" value="HIV Type 1 Reverse Transcriptase, subunit A, domain 1"/>
    <property type="match status" value="1"/>
</dbReference>